<dbReference type="EMBL" id="JAHKSW010000023">
    <property type="protein sequence ID" value="KAG7317703.1"/>
    <property type="molecule type" value="Genomic_DNA"/>
</dbReference>
<dbReference type="OrthoDB" id="263481at2759"/>
<keyword evidence="2" id="KW-1185">Reference proteome</keyword>
<proteinExistence type="predicted"/>
<reference evidence="1 2" key="1">
    <citation type="submission" date="2021-06" db="EMBL/GenBank/DDBJ databases">
        <title>Chromosome-level genome assembly of the red-tail catfish (Hemibagrus wyckioides).</title>
        <authorList>
            <person name="Shao F."/>
        </authorList>
    </citation>
    <scope>NUCLEOTIDE SEQUENCE [LARGE SCALE GENOMIC DNA]</scope>
    <source>
        <strain evidence="1">EC202008001</strain>
        <tissue evidence="1">Blood</tissue>
    </source>
</reference>
<evidence type="ECO:0000313" key="1">
    <source>
        <dbReference type="EMBL" id="KAG7317703.1"/>
    </source>
</evidence>
<protein>
    <submittedName>
        <fullName evidence="1">Uncharacterized protein</fullName>
    </submittedName>
</protein>
<sequence length="83" mass="9304">MVSECLFSLIKGDDMFATFKKMQQKSYLQQQLDGNPMSELQAFISEYKDHPNSGSYTCGGSDRLPACSAAPGGEIFSLMRRRR</sequence>
<evidence type="ECO:0000313" key="2">
    <source>
        <dbReference type="Proteomes" id="UP000824219"/>
    </source>
</evidence>
<dbReference type="AlphaFoldDB" id="A0A9D3SFG0"/>
<accession>A0A9D3SFG0</accession>
<name>A0A9D3SFG0_9TELE</name>
<comment type="caution">
    <text evidence="1">The sequence shown here is derived from an EMBL/GenBank/DDBJ whole genome shotgun (WGS) entry which is preliminary data.</text>
</comment>
<organism evidence="1 2">
    <name type="scientific">Hemibagrus wyckioides</name>
    <dbReference type="NCBI Taxonomy" id="337641"/>
    <lineage>
        <taxon>Eukaryota</taxon>
        <taxon>Metazoa</taxon>
        <taxon>Chordata</taxon>
        <taxon>Craniata</taxon>
        <taxon>Vertebrata</taxon>
        <taxon>Euteleostomi</taxon>
        <taxon>Actinopterygii</taxon>
        <taxon>Neopterygii</taxon>
        <taxon>Teleostei</taxon>
        <taxon>Ostariophysi</taxon>
        <taxon>Siluriformes</taxon>
        <taxon>Bagridae</taxon>
        <taxon>Hemibagrus</taxon>
    </lineage>
</organism>
<gene>
    <name evidence="1" type="ORF">KOW79_018738</name>
</gene>
<dbReference type="Proteomes" id="UP000824219">
    <property type="component" value="Linkage Group LG23"/>
</dbReference>